<evidence type="ECO:0000259" key="1">
    <source>
        <dbReference type="Pfam" id="PF13338"/>
    </source>
</evidence>
<dbReference type="Pfam" id="PF13338">
    <property type="entry name" value="AbiEi_4"/>
    <property type="match status" value="1"/>
</dbReference>
<gene>
    <name evidence="2" type="ORF">PF66_01854</name>
</gene>
<evidence type="ECO:0000313" key="2">
    <source>
        <dbReference type="EMBL" id="KPA91571.1"/>
    </source>
</evidence>
<accession>A0A0N0E4R6</accession>
<dbReference type="AlphaFoldDB" id="A0A0N0E4R6"/>
<dbReference type="InterPro" id="IPR025159">
    <property type="entry name" value="AbiEi_N"/>
</dbReference>
<feature type="domain" description="AbiEi antitoxin N-terminal" evidence="1">
    <location>
        <begin position="8"/>
        <end position="53"/>
    </location>
</feature>
<name>A0A0N0E4R6_9PSED</name>
<keyword evidence="3" id="KW-1185">Reference proteome</keyword>
<dbReference type="PATRIC" id="fig|50340.43.peg.5208"/>
<sequence>METSHQHILDLATRRGLIRPRDLAEYGLPRVALTRLVRQGLLTRVGRGLYARPDRTVSEHGTLAEVARKHPQAIICLLSALRVHDLTTQSPFEVWLAIPNKARAPKMDYPPLRIVRFSGAALTDGIEDHQVDGVSMRVTNVARTVADCFKFRNKIGLDVALEALQEAWRSKRAGMDELWRYATLCRVANVMRPYMESLS</sequence>
<dbReference type="STRING" id="50340.PF66_01854"/>
<comment type="caution">
    <text evidence="2">The sequence shown here is derived from an EMBL/GenBank/DDBJ whole genome shotgun (WGS) entry which is preliminary data.</text>
</comment>
<protein>
    <recommendedName>
        <fullName evidence="1">AbiEi antitoxin N-terminal domain-containing protein</fullName>
    </recommendedName>
</protein>
<reference evidence="2 3" key="1">
    <citation type="journal article" date="2015" name="PLoS ONE">
        <title>Rice-Infecting Pseudomonas Genomes Are Highly Accessorized and Harbor Multiple Putative Virulence Mechanisms to Cause Sheath Brown Rot.</title>
        <authorList>
            <person name="Quibod I.L."/>
            <person name="Grande G."/>
            <person name="Oreiro E.G."/>
            <person name="Borja F.N."/>
            <person name="Dossa G.S."/>
            <person name="Mauleon R."/>
            <person name="Cruz C.V."/>
            <person name="Oliva R."/>
        </authorList>
    </citation>
    <scope>NUCLEOTIDE SEQUENCE [LARGE SCALE GENOMIC DNA]</scope>
    <source>
        <strain evidence="2 3">IRRI 6609</strain>
    </source>
</reference>
<dbReference type="Proteomes" id="UP000037931">
    <property type="component" value="Unassembled WGS sequence"/>
</dbReference>
<dbReference type="RefSeq" id="WP_054062499.1">
    <property type="nucleotide sequence ID" value="NZ_JSYZ01000006.1"/>
</dbReference>
<evidence type="ECO:0000313" key="3">
    <source>
        <dbReference type="Proteomes" id="UP000037931"/>
    </source>
</evidence>
<dbReference type="EMBL" id="JSYZ01000006">
    <property type="protein sequence ID" value="KPA91571.1"/>
    <property type="molecule type" value="Genomic_DNA"/>
</dbReference>
<dbReference type="OrthoDB" id="9789781at2"/>
<organism evidence="2 3">
    <name type="scientific">Pseudomonas asplenii</name>
    <dbReference type="NCBI Taxonomy" id="53407"/>
    <lineage>
        <taxon>Bacteria</taxon>
        <taxon>Pseudomonadati</taxon>
        <taxon>Pseudomonadota</taxon>
        <taxon>Gammaproteobacteria</taxon>
        <taxon>Pseudomonadales</taxon>
        <taxon>Pseudomonadaceae</taxon>
        <taxon>Pseudomonas</taxon>
    </lineage>
</organism>
<proteinExistence type="predicted"/>